<dbReference type="Pfam" id="PF13238">
    <property type="entry name" value="AAA_18"/>
    <property type="match status" value="1"/>
</dbReference>
<dbReference type="STRING" id="1236971.JCM9152_2639"/>
<dbReference type="InterPro" id="IPR027417">
    <property type="entry name" value="P-loop_NTPase"/>
</dbReference>
<comment type="caution">
    <text evidence="1">The sequence shown here is derived from an EMBL/GenBank/DDBJ whole genome shotgun (WGS) entry which is preliminary data.</text>
</comment>
<proteinExistence type="predicted"/>
<reference evidence="1" key="1">
    <citation type="journal article" date="2014" name="Genome Announc.">
        <title>Draft Genome Sequences of Three Alkaliphilic Bacillus Strains, Bacillus wakoensis JCM 9140T, Bacillus akibai JCM 9157T, and Bacillus hemicellulosilyticus JCM 9152T.</title>
        <authorList>
            <person name="Yuki M."/>
            <person name="Oshima K."/>
            <person name="Suda W."/>
            <person name="Oshida Y."/>
            <person name="Kitamura K."/>
            <person name="Iida T."/>
            <person name="Hattori M."/>
            <person name="Ohkuma M."/>
        </authorList>
    </citation>
    <scope>NUCLEOTIDE SEQUENCE [LARGE SCALE GENOMIC DNA]</scope>
    <source>
        <strain evidence="1">JCM 9152</strain>
    </source>
</reference>
<sequence>MRRIYIITGPAGVGKSTISKRLVEQFTQSAYIEGDLINHMIVGGYLPPWESEELLTLTWENIASLATNFLRANKDVVIDYIAYPEDVEKVIQKVRSERCQAKIFYVVLWVDHDELLRRDQLRDKQYQMGQRCLDLVKEFKSKQISERYYYHTNDVTATEVVEKIRKSGEFIVNEKIER</sequence>
<dbReference type="OrthoDB" id="1649389at2"/>
<evidence type="ECO:0008006" key="3">
    <source>
        <dbReference type="Google" id="ProtNLM"/>
    </source>
</evidence>
<dbReference type="AlphaFoldDB" id="W4QHQ3"/>
<evidence type="ECO:0000313" key="2">
    <source>
        <dbReference type="Proteomes" id="UP000018895"/>
    </source>
</evidence>
<dbReference type="SUPFAM" id="SSF52540">
    <property type="entry name" value="P-loop containing nucleoside triphosphate hydrolases"/>
    <property type="match status" value="1"/>
</dbReference>
<dbReference type="Gene3D" id="3.40.50.300">
    <property type="entry name" value="P-loop containing nucleotide triphosphate hydrolases"/>
    <property type="match status" value="1"/>
</dbReference>
<gene>
    <name evidence="1" type="ORF">JCM9152_2639</name>
</gene>
<dbReference type="Proteomes" id="UP000018895">
    <property type="component" value="Unassembled WGS sequence"/>
</dbReference>
<protein>
    <recommendedName>
        <fullName evidence="3">Gluconokinase</fullName>
    </recommendedName>
</protein>
<evidence type="ECO:0000313" key="1">
    <source>
        <dbReference type="EMBL" id="GAE31188.1"/>
    </source>
</evidence>
<organism evidence="1 2">
    <name type="scientific">Halalkalibacter hemicellulosilyticusJCM 9152</name>
    <dbReference type="NCBI Taxonomy" id="1236971"/>
    <lineage>
        <taxon>Bacteria</taxon>
        <taxon>Bacillati</taxon>
        <taxon>Bacillota</taxon>
        <taxon>Bacilli</taxon>
        <taxon>Bacillales</taxon>
        <taxon>Bacillaceae</taxon>
        <taxon>Halalkalibacter</taxon>
    </lineage>
</organism>
<accession>W4QHQ3</accession>
<dbReference type="RefSeq" id="WP_035344500.1">
    <property type="nucleotide sequence ID" value="NZ_BAUU01000017.1"/>
</dbReference>
<dbReference type="EMBL" id="BAUU01000017">
    <property type="protein sequence ID" value="GAE31188.1"/>
    <property type="molecule type" value="Genomic_DNA"/>
</dbReference>
<name>W4QHQ3_9BACI</name>
<keyword evidence="2" id="KW-1185">Reference proteome</keyword>